<organism evidence="2 3">
    <name type="scientific">Portunus trituberculatus</name>
    <name type="common">Swimming crab</name>
    <name type="synonym">Neptunus trituberculatus</name>
    <dbReference type="NCBI Taxonomy" id="210409"/>
    <lineage>
        <taxon>Eukaryota</taxon>
        <taxon>Metazoa</taxon>
        <taxon>Ecdysozoa</taxon>
        <taxon>Arthropoda</taxon>
        <taxon>Crustacea</taxon>
        <taxon>Multicrustacea</taxon>
        <taxon>Malacostraca</taxon>
        <taxon>Eumalacostraca</taxon>
        <taxon>Eucarida</taxon>
        <taxon>Decapoda</taxon>
        <taxon>Pleocyemata</taxon>
        <taxon>Brachyura</taxon>
        <taxon>Eubrachyura</taxon>
        <taxon>Portunoidea</taxon>
        <taxon>Portunidae</taxon>
        <taxon>Portuninae</taxon>
        <taxon>Portunus</taxon>
    </lineage>
</organism>
<comment type="caution">
    <text evidence="2">The sequence shown here is derived from an EMBL/GenBank/DDBJ whole genome shotgun (WGS) entry which is preliminary data.</text>
</comment>
<keyword evidence="1" id="KW-1133">Transmembrane helix</keyword>
<keyword evidence="3" id="KW-1185">Reference proteome</keyword>
<dbReference type="AlphaFoldDB" id="A0A5B7CK40"/>
<evidence type="ECO:0000313" key="2">
    <source>
        <dbReference type="EMBL" id="MPC10062.1"/>
    </source>
</evidence>
<gene>
    <name evidence="2" type="ORF">E2C01_002689</name>
</gene>
<name>A0A5B7CK40_PORTR</name>
<proteinExistence type="predicted"/>
<dbReference type="Proteomes" id="UP000324222">
    <property type="component" value="Unassembled WGS sequence"/>
</dbReference>
<dbReference type="EMBL" id="VSRR010000099">
    <property type="protein sequence ID" value="MPC10062.1"/>
    <property type="molecule type" value="Genomic_DNA"/>
</dbReference>
<feature type="transmembrane region" description="Helical" evidence="1">
    <location>
        <begin position="12"/>
        <end position="36"/>
    </location>
</feature>
<keyword evidence="1" id="KW-0812">Transmembrane</keyword>
<evidence type="ECO:0000256" key="1">
    <source>
        <dbReference type="SAM" id="Phobius"/>
    </source>
</evidence>
<evidence type="ECO:0000313" key="3">
    <source>
        <dbReference type="Proteomes" id="UP000324222"/>
    </source>
</evidence>
<reference evidence="2 3" key="1">
    <citation type="submission" date="2019-05" db="EMBL/GenBank/DDBJ databases">
        <title>Another draft genome of Portunus trituberculatus and its Hox gene families provides insights of decapod evolution.</title>
        <authorList>
            <person name="Jeong J.-H."/>
            <person name="Song I."/>
            <person name="Kim S."/>
            <person name="Choi T."/>
            <person name="Kim D."/>
            <person name="Ryu S."/>
            <person name="Kim W."/>
        </authorList>
    </citation>
    <scope>NUCLEOTIDE SEQUENCE [LARGE SCALE GENOMIC DNA]</scope>
    <source>
        <tissue evidence="2">Muscle</tissue>
    </source>
</reference>
<sequence>MHLLHSDSQLVHVVLLVVGTTLPLLLKHTILGLTVLQHYFDGAKTQSQLSVREATYLPTNHLIFDEPSPFMPDMV</sequence>
<accession>A0A5B7CK40</accession>
<keyword evidence="1" id="KW-0472">Membrane</keyword>
<protein>
    <submittedName>
        <fullName evidence="2">Uncharacterized protein</fullName>
    </submittedName>
</protein>